<evidence type="ECO:0000256" key="1">
    <source>
        <dbReference type="ARBA" id="ARBA00023015"/>
    </source>
</evidence>
<dbReference type="RefSeq" id="WP_378287904.1">
    <property type="nucleotide sequence ID" value="NZ_JBHSON010000078.1"/>
</dbReference>
<dbReference type="InterPro" id="IPR036271">
    <property type="entry name" value="Tet_transcr_reg_TetR-rel_C_sf"/>
</dbReference>
<evidence type="ECO:0000256" key="2">
    <source>
        <dbReference type="ARBA" id="ARBA00023125"/>
    </source>
</evidence>
<evidence type="ECO:0000256" key="4">
    <source>
        <dbReference type="PROSITE-ProRule" id="PRU00335"/>
    </source>
</evidence>
<dbReference type="EMBL" id="JBHSON010000078">
    <property type="protein sequence ID" value="MFC5751942.1"/>
    <property type="molecule type" value="Genomic_DNA"/>
</dbReference>
<dbReference type="InterPro" id="IPR009057">
    <property type="entry name" value="Homeodomain-like_sf"/>
</dbReference>
<dbReference type="Gene3D" id="1.10.357.10">
    <property type="entry name" value="Tetracycline Repressor, domain 2"/>
    <property type="match status" value="1"/>
</dbReference>
<evidence type="ECO:0000313" key="7">
    <source>
        <dbReference type="Proteomes" id="UP001596074"/>
    </source>
</evidence>
<protein>
    <submittedName>
        <fullName evidence="6">TetR/AcrR family transcriptional regulator</fullName>
    </submittedName>
</protein>
<dbReference type="PROSITE" id="PS50977">
    <property type="entry name" value="HTH_TETR_2"/>
    <property type="match status" value="1"/>
</dbReference>
<comment type="caution">
    <text evidence="6">The sequence shown here is derived from an EMBL/GenBank/DDBJ whole genome shotgun (WGS) entry which is preliminary data.</text>
</comment>
<keyword evidence="2 4" id="KW-0238">DNA-binding</keyword>
<reference evidence="7" key="1">
    <citation type="journal article" date="2019" name="Int. J. Syst. Evol. Microbiol.">
        <title>The Global Catalogue of Microorganisms (GCM) 10K type strain sequencing project: providing services to taxonomists for standard genome sequencing and annotation.</title>
        <authorList>
            <consortium name="The Broad Institute Genomics Platform"/>
            <consortium name="The Broad Institute Genome Sequencing Center for Infectious Disease"/>
            <person name="Wu L."/>
            <person name="Ma J."/>
        </authorList>
    </citation>
    <scope>NUCLEOTIDE SEQUENCE [LARGE SCALE GENOMIC DNA]</scope>
    <source>
        <strain evidence="7">KCTC 42087</strain>
    </source>
</reference>
<dbReference type="InterPro" id="IPR001647">
    <property type="entry name" value="HTH_TetR"/>
</dbReference>
<dbReference type="PANTHER" id="PTHR30055:SF234">
    <property type="entry name" value="HTH-TYPE TRANSCRIPTIONAL REGULATOR BETI"/>
    <property type="match status" value="1"/>
</dbReference>
<feature type="domain" description="HTH tetR-type" evidence="5">
    <location>
        <begin position="1"/>
        <end position="59"/>
    </location>
</feature>
<proteinExistence type="predicted"/>
<sequence>MADEETILAAATRHLNRDPGASMADLAKAIGISRATLHRHFATRETLLHHIAERALDRWERVQDEAEIDDAAASGDPARVAASLRALLRGFLPLIDEHGFALTVHLVAAYLAADVSALEERSERLEEREIALYAAAQRAGVLRADLPARWVSDALFGLLIGLRDGLARGDVAPRDIERLLFTTFFDGVGPQAAPGSEATS</sequence>
<keyword evidence="1" id="KW-0805">Transcription regulation</keyword>
<keyword evidence="7" id="KW-1185">Reference proteome</keyword>
<dbReference type="Pfam" id="PF00440">
    <property type="entry name" value="TetR_N"/>
    <property type="match status" value="1"/>
</dbReference>
<dbReference type="Proteomes" id="UP001596074">
    <property type="component" value="Unassembled WGS sequence"/>
</dbReference>
<dbReference type="SUPFAM" id="SSF48498">
    <property type="entry name" value="Tetracyclin repressor-like, C-terminal domain"/>
    <property type="match status" value="1"/>
</dbReference>
<keyword evidence="3" id="KW-0804">Transcription</keyword>
<evidence type="ECO:0000256" key="3">
    <source>
        <dbReference type="ARBA" id="ARBA00023163"/>
    </source>
</evidence>
<gene>
    <name evidence="6" type="ORF">ACFPZN_40570</name>
</gene>
<name>A0ABW1AAC6_9ACTN</name>
<dbReference type="InterPro" id="IPR050109">
    <property type="entry name" value="HTH-type_TetR-like_transc_reg"/>
</dbReference>
<evidence type="ECO:0000313" key="6">
    <source>
        <dbReference type="EMBL" id="MFC5751942.1"/>
    </source>
</evidence>
<accession>A0ABW1AAC6</accession>
<feature type="DNA-binding region" description="H-T-H motif" evidence="4">
    <location>
        <begin position="22"/>
        <end position="41"/>
    </location>
</feature>
<organism evidence="6 7">
    <name type="scientific">Actinomadura rugatobispora</name>
    <dbReference type="NCBI Taxonomy" id="1994"/>
    <lineage>
        <taxon>Bacteria</taxon>
        <taxon>Bacillati</taxon>
        <taxon>Actinomycetota</taxon>
        <taxon>Actinomycetes</taxon>
        <taxon>Streptosporangiales</taxon>
        <taxon>Thermomonosporaceae</taxon>
        <taxon>Actinomadura</taxon>
    </lineage>
</organism>
<evidence type="ECO:0000259" key="5">
    <source>
        <dbReference type="PROSITE" id="PS50977"/>
    </source>
</evidence>
<dbReference type="PANTHER" id="PTHR30055">
    <property type="entry name" value="HTH-TYPE TRANSCRIPTIONAL REGULATOR RUTR"/>
    <property type="match status" value="1"/>
</dbReference>
<dbReference type="SUPFAM" id="SSF46689">
    <property type="entry name" value="Homeodomain-like"/>
    <property type="match status" value="1"/>
</dbReference>